<protein>
    <submittedName>
        <fullName evidence="1">Uncharacterized protein</fullName>
    </submittedName>
</protein>
<name>A0A7C4D4R9_THEPE</name>
<organism evidence="1">
    <name type="scientific">Thermofilum pendens</name>
    <dbReference type="NCBI Taxonomy" id="2269"/>
    <lineage>
        <taxon>Archaea</taxon>
        <taxon>Thermoproteota</taxon>
        <taxon>Thermoprotei</taxon>
        <taxon>Thermofilales</taxon>
        <taxon>Thermofilaceae</taxon>
        <taxon>Thermofilum</taxon>
    </lineage>
</organism>
<sequence length="329" mass="35726">MNASIVRSVCVEGRGYLALTVALWLRRLSPRLAIVLEQPASPVISPRYLCGLLRGRREGVRFSGRLIRDLVYPSSMRDCACSVRVVVKEPQLPLSLLEDLKGERRVSLPPSPLGVQLALCADSRERRVLAGDRLEFFASSEISSALADMIASAGILSREESAELLSELSVEPEIIIERVEGSTVRLSGRAFLDEAVESLAAAAALEVVGRRYAPAPSLIAIDAGEDVFFEVGEQRGESSVKMGFGGSAHFVRLVLSREEMRVVGARGVVPRWRFPAVLEAVLVLLSREGLCEHLPTFAAARSTMLSDCSVLRGLLSLSVKTCLRPEASQ</sequence>
<accession>A0A7C4D4R9</accession>
<dbReference type="AlphaFoldDB" id="A0A7C4D4R9"/>
<comment type="caution">
    <text evidence="1">The sequence shown here is derived from an EMBL/GenBank/DDBJ whole genome shotgun (WGS) entry which is preliminary data.</text>
</comment>
<evidence type="ECO:0000313" key="1">
    <source>
        <dbReference type="EMBL" id="HGM46197.1"/>
    </source>
</evidence>
<gene>
    <name evidence="1" type="ORF">ENU21_00395</name>
</gene>
<dbReference type="EMBL" id="DTBQ01000014">
    <property type="protein sequence ID" value="HGM46197.1"/>
    <property type="molecule type" value="Genomic_DNA"/>
</dbReference>
<reference evidence="1" key="1">
    <citation type="journal article" date="2020" name="mSystems">
        <title>Genome- and Community-Level Interaction Insights into Carbon Utilization and Element Cycling Functions of Hydrothermarchaeota in Hydrothermal Sediment.</title>
        <authorList>
            <person name="Zhou Z."/>
            <person name="Liu Y."/>
            <person name="Xu W."/>
            <person name="Pan J."/>
            <person name="Luo Z.H."/>
            <person name="Li M."/>
        </authorList>
    </citation>
    <scope>NUCLEOTIDE SEQUENCE</scope>
    <source>
        <strain evidence="1">SpSt-649</strain>
    </source>
</reference>
<proteinExistence type="predicted"/>